<dbReference type="SUPFAM" id="SSF56349">
    <property type="entry name" value="DNA breaking-rejoining enzymes"/>
    <property type="match status" value="1"/>
</dbReference>
<dbReference type="Pfam" id="PF00589">
    <property type="entry name" value="Phage_integrase"/>
    <property type="match status" value="1"/>
</dbReference>
<dbReference type="AlphaFoldDB" id="A0A2W5ET98"/>
<dbReference type="EMBL" id="QFOI01000221">
    <property type="protein sequence ID" value="PZP46558.1"/>
    <property type="molecule type" value="Genomic_DNA"/>
</dbReference>
<evidence type="ECO:0000313" key="5">
    <source>
        <dbReference type="Proteomes" id="UP000249645"/>
    </source>
</evidence>
<name>A0A2W5ET98_9SPHI</name>
<dbReference type="Gene3D" id="1.10.150.130">
    <property type="match status" value="1"/>
</dbReference>
<dbReference type="CDD" id="cd01185">
    <property type="entry name" value="INTN1_C_like"/>
    <property type="match status" value="1"/>
</dbReference>
<dbReference type="PROSITE" id="PS51898">
    <property type="entry name" value="TYR_RECOMBINASE"/>
    <property type="match status" value="1"/>
</dbReference>
<dbReference type="InterPro" id="IPR025269">
    <property type="entry name" value="SAM-like_dom"/>
</dbReference>
<dbReference type="InterPro" id="IPR010998">
    <property type="entry name" value="Integrase_recombinase_N"/>
</dbReference>
<evidence type="ECO:0000256" key="2">
    <source>
        <dbReference type="ARBA" id="ARBA00023172"/>
    </source>
</evidence>
<keyword evidence="2" id="KW-0233">DNA recombination</keyword>
<feature type="domain" description="Tyr recombinase" evidence="3">
    <location>
        <begin position="217"/>
        <end position="402"/>
    </location>
</feature>
<gene>
    <name evidence="4" type="ORF">DI598_11980</name>
</gene>
<dbReference type="Proteomes" id="UP000249645">
    <property type="component" value="Unassembled WGS sequence"/>
</dbReference>
<accession>A0A2W5ET98</accession>
<reference evidence="4 5" key="1">
    <citation type="submission" date="2017-11" db="EMBL/GenBank/DDBJ databases">
        <title>Infants hospitalized years apart are colonized by the same room-sourced microbial strains.</title>
        <authorList>
            <person name="Brooks B."/>
            <person name="Olm M.R."/>
            <person name="Firek B.A."/>
            <person name="Baker R."/>
            <person name="Thomas B.C."/>
            <person name="Morowitz M.J."/>
            <person name="Banfield J.F."/>
        </authorList>
    </citation>
    <scope>NUCLEOTIDE SEQUENCE [LARGE SCALE GENOMIC DNA]</scope>
    <source>
        <strain evidence="4">S2_009_000_R2_76</strain>
    </source>
</reference>
<organism evidence="4 5">
    <name type="scientific">Pseudopedobacter saltans</name>
    <dbReference type="NCBI Taxonomy" id="151895"/>
    <lineage>
        <taxon>Bacteria</taxon>
        <taxon>Pseudomonadati</taxon>
        <taxon>Bacteroidota</taxon>
        <taxon>Sphingobacteriia</taxon>
        <taxon>Sphingobacteriales</taxon>
        <taxon>Sphingobacteriaceae</taxon>
        <taxon>Pseudopedobacter</taxon>
    </lineage>
</organism>
<dbReference type="InterPro" id="IPR013762">
    <property type="entry name" value="Integrase-like_cat_sf"/>
</dbReference>
<dbReference type="GO" id="GO:0006310">
    <property type="term" value="P:DNA recombination"/>
    <property type="evidence" value="ECO:0007669"/>
    <property type="project" value="UniProtKB-KW"/>
</dbReference>
<dbReference type="InterPro" id="IPR011010">
    <property type="entry name" value="DNA_brk_join_enz"/>
</dbReference>
<keyword evidence="1" id="KW-0238">DNA-binding</keyword>
<dbReference type="GO" id="GO:0003677">
    <property type="term" value="F:DNA binding"/>
    <property type="evidence" value="ECO:0007669"/>
    <property type="project" value="UniProtKB-KW"/>
</dbReference>
<dbReference type="GO" id="GO:0015074">
    <property type="term" value="P:DNA integration"/>
    <property type="evidence" value="ECO:0007669"/>
    <property type="project" value="InterPro"/>
</dbReference>
<dbReference type="Pfam" id="PF13102">
    <property type="entry name" value="Phage_int_SAM_5"/>
    <property type="match status" value="1"/>
</dbReference>
<evidence type="ECO:0000313" key="4">
    <source>
        <dbReference type="EMBL" id="PZP46558.1"/>
    </source>
</evidence>
<dbReference type="Gene3D" id="1.10.443.10">
    <property type="entry name" value="Intergrase catalytic core"/>
    <property type="match status" value="1"/>
</dbReference>
<dbReference type="InterPro" id="IPR002104">
    <property type="entry name" value="Integrase_catalytic"/>
</dbReference>
<evidence type="ECO:0000259" key="3">
    <source>
        <dbReference type="PROSITE" id="PS51898"/>
    </source>
</evidence>
<comment type="caution">
    <text evidence="4">The sequence shown here is derived from an EMBL/GenBank/DDBJ whole genome shotgun (WGS) entry which is preliminary data.</text>
</comment>
<sequence>MNVRYYLKNAKGANKSTFFAMISFDGDRLKYYVPYALQLPNKWDSKKQECTNKVFETVVRTRLQNFTVKISKVFYDLSDALNGQKLSKEKLKNELDKVFGKTYEEEIEFFSLFKSIIDDIDNGTRLKPGGGYVKPMRGLQLKNTYGLLMDFAPDLTFSKINIDFYRGFVNYLFSKDLSANYVGAHIQRLRAILNEAASKGLIKPESYKNFAKPSPEVDSIALSEKELRDIEALELEGMEDRVRDLFVIGCRTALRFSDISRLNEFFTIRNGYLSGIQQKTGGKVVIPLHASISKLLEKYNGQFPEAPENQTANRTLKDICQKVPDLCELESIVESKGDKAIYKKVERWTLISSHTARRTAATLLYLAGVDTISIRSITGHKTEAAFLKYIRVSNEQHAAIVAKFWQNESNNLKIV</sequence>
<evidence type="ECO:0000256" key="1">
    <source>
        <dbReference type="ARBA" id="ARBA00023125"/>
    </source>
</evidence>
<protein>
    <recommendedName>
        <fullName evidence="3">Tyr recombinase domain-containing protein</fullName>
    </recommendedName>
</protein>
<proteinExistence type="predicted"/>